<organism evidence="1 2">
    <name type="scientific">Klenkia terrae</name>
    <dbReference type="NCBI Taxonomy" id="1052259"/>
    <lineage>
        <taxon>Bacteria</taxon>
        <taxon>Bacillati</taxon>
        <taxon>Actinomycetota</taxon>
        <taxon>Actinomycetes</taxon>
        <taxon>Geodermatophilales</taxon>
        <taxon>Geodermatophilaceae</taxon>
        <taxon>Klenkia</taxon>
    </lineage>
</organism>
<feature type="non-terminal residue" evidence="1">
    <location>
        <position position="1"/>
    </location>
</feature>
<comment type="caution">
    <text evidence="1">The sequence shown here is derived from an EMBL/GenBank/DDBJ whole genome shotgun (WGS) entry which is preliminary data.</text>
</comment>
<proteinExistence type="predicted"/>
<protein>
    <recommendedName>
        <fullName evidence="3">DUF4185 domain-containing protein</fullName>
    </recommendedName>
</protein>
<accession>A0ABU8EEY1</accession>
<sequence length="204" mass="21725">LTWQRRGAVITGQVPRDDQPAPRDVVGAGSLCALVAGGYVYVLYIDWNLATPDELHLARAPLDAVDDPAAWQKWHDGAFSTPGDGGASTAVVTRPGDGDVTVVAGGPSLSWNTHLERYLLVFQTADGFWWTHSTTLTDWAEAVQFLGLDAPSVAGAAFVAYGTLLSPGAPNDQVTGRDSYLYLAISEGEDDSHSLCRIPVTVSR</sequence>
<evidence type="ECO:0008006" key="3">
    <source>
        <dbReference type="Google" id="ProtNLM"/>
    </source>
</evidence>
<keyword evidence="2" id="KW-1185">Reference proteome</keyword>
<gene>
    <name evidence="1" type="ORF">UXQ13_23205</name>
</gene>
<evidence type="ECO:0000313" key="2">
    <source>
        <dbReference type="Proteomes" id="UP001373496"/>
    </source>
</evidence>
<dbReference type="RefSeq" id="WP_419146492.1">
    <property type="nucleotide sequence ID" value="NZ_JBAPLV010000050.1"/>
</dbReference>
<dbReference type="EMBL" id="JBAPLV010000050">
    <property type="protein sequence ID" value="MEI4281401.1"/>
    <property type="molecule type" value="Genomic_DNA"/>
</dbReference>
<reference evidence="1 2" key="1">
    <citation type="submission" date="2024-03" db="EMBL/GenBank/DDBJ databases">
        <title>Draft genome sequence of Klenkia terrae.</title>
        <authorList>
            <person name="Duangmal K."/>
            <person name="Chantavorakit T."/>
        </authorList>
    </citation>
    <scope>NUCLEOTIDE SEQUENCE [LARGE SCALE GENOMIC DNA]</scope>
    <source>
        <strain evidence="1 2">JCM 17786</strain>
    </source>
</reference>
<dbReference type="Proteomes" id="UP001373496">
    <property type="component" value="Unassembled WGS sequence"/>
</dbReference>
<name>A0ABU8EEY1_9ACTN</name>
<evidence type="ECO:0000313" key="1">
    <source>
        <dbReference type="EMBL" id="MEI4281401.1"/>
    </source>
</evidence>